<dbReference type="Proteomes" id="UP000076738">
    <property type="component" value="Unassembled WGS sequence"/>
</dbReference>
<dbReference type="InterPro" id="IPR015797">
    <property type="entry name" value="NUDIX_hydrolase-like_dom_sf"/>
</dbReference>
<dbReference type="GO" id="GO:0010945">
    <property type="term" value="F:coenzyme A diphosphatase activity"/>
    <property type="evidence" value="ECO:0007669"/>
    <property type="project" value="InterPro"/>
</dbReference>
<keyword evidence="6" id="KW-0464">Manganese</keyword>
<proteinExistence type="predicted"/>
<organism evidence="9 10">
    <name type="scientific">Calocera viscosa (strain TUFC12733)</name>
    <dbReference type="NCBI Taxonomy" id="1330018"/>
    <lineage>
        <taxon>Eukaryota</taxon>
        <taxon>Fungi</taxon>
        <taxon>Dikarya</taxon>
        <taxon>Basidiomycota</taxon>
        <taxon>Agaricomycotina</taxon>
        <taxon>Dacrymycetes</taxon>
        <taxon>Dacrymycetales</taxon>
        <taxon>Dacrymycetaceae</taxon>
        <taxon>Calocera</taxon>
    </lineage>
</organism>
<evidence type="ECO:0000313" key="9">
    <source>
        <dbReference type="EMBL" id="KZP01618.1"/>
    </source>
</evidence>
<dbReference type="AlphaFoldDB" id="A0A167S6F9"/>
<dbReference type="OrthoDB" id="206213at2759"/>
<dbReference type="CDD" id="cd03426">
    <property type="entry name" value="NUDIX_CoAse_Nudt7"/>
    <property type="match status" value="1"/>
</dbReference>
<dbReference type="Pfam" id="PF00293">
    <property type="entry name" value="NUDIX"/>
    <property type="match status" value="1"/>
</dbReference>
<dbReference type="SUPFAM" id="SSF55811">
    <property type="entry name" value="Nudix"/>
    <property type="match status" value="1"/>
</dbReference>
<evidence type="ECO:0000256" key="6">
    <source>
        <dbReference type="ARBA" id="ARBA00023211"/>
    </source>
</evidence>
<reference evidence="9 10" key="1">
    <citation type="journal article" date="2016" name="Mol. Biol. Evol.">
        <title>Comparative Genomics of Early-Diverging Mushroom-Forming Fungi Provides Insights into the Origins of Lignocellulose Decay Capabilities.</title>
        <authorList>
            <person name="Nagy L.G."/>
            <person name="Riley R."/>
            <person name="Tritt A."/>
            <person name="Adam C."/>
            <person name="Daum C."/>
            <person name="Floudas D."/>
            <person name="Sun H."/>
            <person name="Yadav J.S."/>
            <person name="Pangilinan J."/>
            <person name="Larsson K.H."/>
            <person name="Matsuura K."/>
            <person name="Barry K."/>
            <person name="Labutti K."/>
            <person name="Kuo R."/>
            <person name="Ohm R.A."/>
            <person name="Bhattacharya S.S."/>
            <person name="Shirouzu T."/>
            <person name="Yoshinaga Y."/>
            <person name="Martin F.M."/>
            <person name="Grigoriev I.V."/>
            <person name="Hibbett D.S."/>
        </authorList>
    </citation>
    <scope>NUCLEOTIDE SEQUENCE [LARGE SCALE GENOMIC DNA]</scope>
    <source>
        <strain evidence="9 10">TUFC12733</strain>
    </source>
</reference>
<dbReference type="GO" id="GO:0046872">
    <property type="term" value="F:metal ion binding"/>
    <property type="evidence" value="ECO:0007669"/>
    <property type="project" value="UniProtKB-KW"/>
</dbReference>
<gene>
    <name evidence="9" type="ORF">CALVIDRAFT_532396</name>
</gene>
<feature type="region of interest" description="Disordered" evidence="7">
    <location>
        <begin position="18"/>
        <end position="39"/>
    </location>
</feature>
<name>A0A167S6F9_CALVF</name>
<dbReference type="InterPro" id="IPR000086">
    <property type="entry name" value="NUDIX_hydrolase_dom"/>
</dbReference>
<evidence type="ECO:0000256" key="2">
    <source>
        <dbReference type="ARBA" id="ARBA00001946"/>
    </source>
</evidence>
<dbReference type="EMBL" id="KV417266">
    <property type="protein sequence ID" value="KZP01618.1"/>
    <property type="molecule type" value="Genomic_DNA"/>
</dbReference>
<accession>A0A167S6F9</accession>
<comment type="cofactor">
    <cofactor evidence="2">
        <name>Mg(2+)</name>
        <dbReference type="ChEBI" id="CHEBI:18420"/>
    </cofactor>
</comment>
<dbReference type="InterPro" id="IPR045121">
    <property type="entry name" value="CoAse"/>
</dbReference>
<keyword evidence="5" id="KW-0460">Magnesium</keyword>
<protein>
    <recommendedName>
        <fullName evidence="8">Nudix hydrolase domain-containing protein</fullName>
    </recommendedName>
</protein>
<evidence type="ECO:0000313" key="10">
    <source>
        <dbReference type="Proteomes" id="UP000076738"/>
    </source>
</evidence>
<evidence type="ECO:0000259" key="8">
    <source>
        <dbReference type="PROSITE" id="PS51462"/>
    </source>
</evidence>
<dbReference type="PANTHER" id="PTHR12992">
    <property type="entry name" value="NUDIX HYDROLASE"/>
    <property type="match status" value="1"/>
</dbReference>
<evidence type="ECO:0000256" key="7">
    <source>
        <dbReference type="SAM" id="MobiDB-lite"/>
    </source>
</evidence>
<evidence type="ECO:0000256" key="5">
    <source>
        <dbReference type="ARBA" id="ARBA00022842"/>
    </source>
</evidence>
<dbReference type="Gene3D" id="3.90.79.10">
    <property type="entry name" value="Nucleoside Triphosphate Pyrophosphohydrolase"/>
    <property type="match status" value="1"/>
</dbReference>
<dbReference type="PROSITE" id="PS51462">
    <property type="entry name" value="NUDIX"/>
    <property type="match status" value="1"/>
</dbReference>
<feature type="domain" description="Nudix hydrolase" evidence="8">
    <location>
        <begin position="74"/>
        <end position="227"/>
    </location>
</feature>
<evidence type="ECO:0000256" key="4">
    <source>
        <dbReference type="ARBA" id="ARBA00022801"/>
    </source>
</evidence>
<dbReference type="PANTHER" id="PTHR12992:SF11">
    <property type="entry name" value="MITOCHONDRIAL COENZYME A DIPHOSPHATASE NUDT8"/>
    <property type="match status" value="1"/>
</dbReference>
<keyword evidence="3" id="KW-0479">Metal-binding</keyword>
<evidence type="ECO:0000256" key="1">
    <source>
        <dbReference type="ARBA" id="ARBA00001936"/>
    </source>
</evidence>
<evidence type="ECO:0000256" key="3">
    <source>
        <dbReference type="ARBA" id="ARBA00022723"/>
    </source>
</evidence>
<dbReference type="STRING" id="1330018.A0A167S6F9"/>
<sequence length="280" mass="30769">MLRQGCISHSLPHLSTRSLASSAKHPPTPPPAGLGGFPIDEPLNSTTLTIIRHSLARQEHLNEGTQISSSALAVPNAAVLVPLCNVNGRPGILFEVRGKLRSHAGEVSFPGGRTDDTDETFLATALRETNEEIGVPSTHIDVLGSFGPPELSLRELRVHPFVGFVWPSVVRSPSRKYEALASISLADLRPNPPEVSHIFHLTFSEMFESNRLRIHEFRGYTPYWAIDVTDKVRGLGLEWEKWGGEDEVGGSGRPGGRGLEIWGLTGWYLNVFLKRIGLYQ</sequence>
<keyword evidence="4" id="KW-0378">Hydrolase</keyword>
<keyword evidence="10" id="KW-1185">Reference proteome</keyword>
<comment type="cofactor">
    <cofactor evidence="1">
        <name>Mn(2+)</name>
        <dbReference type="ChEBI" id="CHEBI:29035"/>
    </cofactor>
</comment>